<organism evidence="1 2">
    <name type="scientific">Trifolium pratense</name>
    <name type="common">Red clover</name>
    <dbReference type="NCBI Taxonomy" id="57577"/>
    <lineage>
        <taxon>Eukaryota</taxon>
        <taxon>Viridiplantae</taxon>
        <taxon>Streptophyta</taxon>
        <taxon>Embryophyta</taxon>
        <taxon>Tracheophyta</taxon>
        <taxon>Spermatophyta</taxon>
        <taxon>Magnoliopsida</taxon>
        <taxon>eudicotyledons</taxon>
        <taxon>Gunneridae</taxon>
        <taxon>Pentapetalae</taxon>
        <taxon>rosids</taxon>
        <taxon>fabids</taxon>
        <taxon>Fabales</taxon>
        <taxon>Fabaceae</taxon>
        <taxon>Papilionoideae</taxon>
        <taxon>50 kb inversion clade</taxon>
        <taxon>NPAAA clade</taxon>
        <taxon>Hologalegina</taxon>
        <taxon>IRL clade</taxon>
        <taxon>Trifolieae</taxon>
        <taxon>Trifolium</taxon>
    </lineage>
</organism>
<dbReference type="EMBL" id="ASHM01008628">
    <property type="protein sequence ID" value="PNY16561.1"/>
    <property type="molecule type" value="Genomic_DNA"/>
</dbReference>
<evidence type="ECO:0000313" key="1">
    <source>
        <dbReference type="EMBL" id="PNY16561.1"/>
    </source>
</evidence>
<reference evidence="1 2" key="1">
    <citation type="journal article" date="2014" name="Am. J. Bot.">
        <title>Genome assembly and annotation for red clover (Trifolium pratense; Fabaceae).</title>
        <authorList>
            <person name="Istvanek J."/>
            <person name="Jaros M."/>
            <person name="Krenek A."/>
            <person name="Repkova J."/>
        </authorList>
    </citation>
    <scope>NUCLEOTIDE SEQUENCE [LARGE SCALE GENOMIC DNA]</scope>
    <source>
        <strain evidence="2">cv. Tatra</strain>
        <tissue evidence="1">Young leaves</tissue>
    </source>
</reference>
<sequence>MEQSNKVVSTIVEMVSEALLNPCFVGKVVSKLEELDVTFGETAEEERKRRFKKFIEKMIREDEDALVLPEIPTITQAAEFQVAQITRSDYHTHLVKLTTEEDENDDTIRGVN</sequence>
<proteinExistence type="predicted"/>
<dbReference type="Proteomes" id="UP000236291">
    <property type="component" value="Unassembled WGS sequence"/>
</dbReference>
<reference evidence="1 2" key="2">
    <citation type="journal article" date="2017" name="Front. Plant Sci.">
        <title>Gene Classification and Mining of Molecular Markers Useful in Red Clover (Trifolium pratense) Breeding.</title>
        <authorList>
            <person name="Istvanek J."/>
            <person name="Dluhosova J."/>
            <person name="Dluhos P."/>
            <person name="Patkova L."/>
            <person name="Nedelnik J."/>
            <person name="Repkova J."/>
        </authorList>
    </citation>
    <scope>NUCLEOTIDE SEQUENCE [LARGE SCALE GENOMIC DNA]</scope>
    <source>
        <strain evidence="2">cv. Tatra</strain>
        <tissue evidence="1">Young leaves</tissue>
    </source>
</reference>
<dbReference type="AlphaFoldDB" id="A0A2K3PMQ6"/>
<protein>
    <submittedName>
        <fullName evidence="1">Uncharacterized protein</fullName>
    </submittedName>
</protein>
<comment type="caution">
    <text evidence="1">The sequence shown here is derived from an EMBL/GenBank/DDBJ whole genome shotgun (WGS) entry which is preliminary data.</text>
</comment>
<gene>
    <name evidence="1" type="ORF">L195_g013284</name>
</gene>
<evidence type="ECO:0000313" key="2">
    <source>
        <dbReference type="Proteomes" id="UP000236291"/>
    </source>
</evidence>
<name>A0A2K3PMQ6_TRIPR</name>
<accession>A0A2K3PMQ6</accession>